<reference evidence="11" key="1">
    <citation type="submission" date="2021-01" db="EMBL/GenBank/DDBJ databases">
        <authorList>
            <person name="Corre E."/>
            <person name="Pelletier E."/>
            <person name="Niang G."/>
            <person name="Scheremetjew M."/>
            <person name="Finn R."/>
            <person name="Kale V."/>
            <person name="Holt S."/>
            <person name="Cochrane G."/>
            <person name="Meng A."/>
            <person name="Brown T."/>
            <person name="Cohen L."/>
        </authorList>
    </citation>
    <scope>NUCLEOTIDE SEQUENCE</scope>
    <source>
        <strain evidence="11">GSBS06</strain>
    </source>
</reference>
<dbReference type="InterPro" id="IPR012999">
    <property type="entry name" value="Pyr_OxRdtase_I_AS"/>
</dbReference>
<keyword evidence="6 9" id="KW-0560">Oxidoreductase</keyword>
<dbReference type="GO" id="GO:0003955">
    <property type="term" value="F:NAD(P)H dehydrogenase (quinone) activity"/>
    <property type="evidence" value="ECO:0007669"/>
    <property type="project" value="TreeGrafter"/>
</dbReference>
<dbReference type="PANTHER" id="PTHR43014">
    <property type="entry name" value="MERCURIC REDUCTASE"/>
    <property type="match status" value="1"/>
</dbReference>
<dbReference type="InterPro" id="IPR036388">
    <property type="entry name" value="WH-like_DNA-bd_sf"/>
</dbReference>
<keyword evidence="7" id="KW-1015">Disulfide bond</keyword>
<accession>A0A7S3LJY5</accession>
<name>A0A7S3LJY5_9STRA</name>
<evidence type="ECO:0000259" key="10">
    <source>
        <dbReference type="PROSITE" id="PS50186"/>
    </source>
</evidence>
<proteinExistence type="inferred from homology"/>
<dbReference type="Pfam" id="PF07992">
    <property type="entry name" value="Pyr_redox_2"/>
    <property type="match status" value="1"/>
</dbReference>
<comment type="similarity">
    <text evidence="2 9">Belongs to the class-I pyridine nucleotide-disulfide oxidoreductase family.</text>
</comment>
<evidence type="ECO:0000256" key="8">
    <source>
        <dbReference type="ARBA" id="ARBA00023284"/>
    </source>
</evidence>
<dbReference type="SUPFAM" id="SSF46785">
    <property type="entry name" value="Winged helix' DNA-binding domain"/>
    <property type="match status" value="1"/>
</dbReference>
<evidence type="ECO:0000256" key="2">
    <source>
        <dbReference type="ARBA" id="ARBA00007532"/>
    </source>
</evidence>
<dbReference type="GO" id="GO:0050660">
    <property type="term" value="F:flavin adenine dinucleotide binding"/>
    <property type="evidence" value="ECO:0007669"/>
    <property type="project" value="TreeGrafter"/>
</dbReference>
<dbReference type="SMART" id="SM00049">
    <property type="entry name" value="DEP"/>
    <property type="match status" value="1"/>
</dbReference>
<dbReference type="Pfam" id="PF00610">
    <property type="entry name" value="DEP"/>
    <property type="match status" value="1"/>
</dbReference>
<evidence type="ECO:0000256" key="5">
    <source>
        <dbReference type="ARBA" id="ARBA00022857"/>
    </source>
</evidence>
<dbReference type="CDD" id="cd04371">
    <property type="entry name" value="DEP"/>
    <property type="match status" value="1"/>
</dbReference>
<dbReference type="GO" id="GO:0016668">
    <property type="term" value="F:oxidoreductase activity, acting on a sulfur group of donors, NAD(P) as acceptor"/>
    <property type="evidence" value="ECO:0007669"/>
    <property type="project" value="InterPro"/>
</dbReference>
<organism evidence="11">
    <name type="scientific">Aplanochytrium stocchinoi</name>
    <dbReference type="NCBI Taxonomy" id="215587"/>
    <lineage>
        <taxon>Eukaryota</taxon>
        <taxon>Sar</taxon>
        <taxon>Stramenopiles</taxon>
        <taxon>Bigyra</taxon>
        <taxon>Labyrinthulomycetes</taxon>
        <taxon>Thraustochytrida</taxon>
        <taxon>Thraustochytriidae</taxon>
        <taxon>Aplanochytrium</taxon>
    </lineage>
</organism>
<evidence type="ECO:0000256" key="6">
    <source>
        <dbReference type="ARBA" id="ARBA00023002"/>
    </source>
</evidence>
<gene>
    <name evidence="11" type="ORF">ASTO00021_LOCUS3999</name>
</gene>
<dbReference type="InterPro" id="IPR023753">
    <property type="entry name" value="FAD/NAD-binding_dom"/>
</dbReference>
<dbReference type="PANTHER" id="PTHR43014:SF2">
    <property type="entry name" value="MERCURIC REDUCTASE"/>
    <property type="match status" value="1"/>
</dbReference>
<dbReference type="FunFam" id="3.30.390.30:FF:000001">
    <property type="entry name" value="Dihydrolipoyl dehydrogenase"/>
    <property type="match status" value="1"/>
</dbReference>
<dbReference type="PRINTS" id="PR00368">
    <property type="entry name" value="FADPNR"/>
</dbReference>
<dbReference type="InterPro" id="IPR004099">
    <property type="entry name" value="Pyr_nucl-diS_OxRdtase_dimer"/>
</dbReference>
<feature type="domain" description="DEP" evidence="10">
    <location>
        <begin position="14"/>
        <end position="88"/>
    </location>
</feature>
<dbReference type="InterPro" id="IPR036390">
    <property type="entry name" value="WH_DNA-bd_sf"/>
</dbReference>
<dbReference type="Gene3D" id="1.10.10.10">
    <property type="entry name" value="Winged helix-like DNA-binding domain superfamily/Winged helix DNA-binding domain"/>
    <property type="match status" value="1"/>
</dbReference>
<dbReference type="NCBIfam" id="NF004991">
    <property type="entry name" value="PRK06370.1-3"/>
    <property type="match status" value="1"/>
</dbReference>
<dbReference type="PROSITE" id="PS50186">
    <property type="entry name" value="DEP"/>
    <property type="match status" value="1"/>
</dbReference>
<dbReference type="Gene3D" id="3.50.50.60">
    <property type="entry name" value="FAD/NAD(P)-binding domain"/>
    <property type="match status" value="2"/>
</dbReference>
<dbReference type="SUPFAM" id="SSF55424">
    <property type="entry name" value="FAD/NAD-linked reductases, dimerisation (C-terminal) domain"/>
    <property type="match status" value="1"/>
</dbReference>
<dbReference type="AlphaFoldDB" id="A0A7S3LJY5"/>
<dbReference type="InterPro" id="IPR036188">
    <property type="entry name" value="FAD/NAD-bd_sf"/>
</dbReference>
<evidence type="ECO:0000313" key="11">
    <source>
        <dbReference type="EMBL" id="CAE0433678.1"/>
    </source>
</evidence>
<dbReference type="InterPro" id="IPR000591">
    <property type="entry name" value="DEP_dom"/>
</dbReference>
<protein>
    <recommendedName>
        <fullName evidence="10">DEP domain-containing protein</fullName>
    </recommendedName>
</protein>
<evidence type="ECO:0000256" key="3">
    <source>
        <dbReference type="ARBA" id="ARBA00022630"/>
    </source>
</evidence>
<dbReference type="Pfam" id="PF02852">
    <property type="entry name" value="Pyr_redox_dim"/>
    <property type="match status" value="1"/>
</dbReference>
<evidence type="ECO:0000256" key="9">
    <source>
        <dbReference type="RuleBase" id="RU003691"/>
    </source>
</evidence>
<dbReference type="SUPFAM" id="SSF51905">
    <property type="entry name" value="FAD/NAD(P)-binding domain"/>
    <property type="match status" value="1"/>
</dbReference>
<comment type="cofactor">
    <cofactor evidence="1">
        <name>FAD</name>
        <dbReference type="ChEBI" id="CHEBI:57692"/>
    </cofactor>
</comment>
<dbReference type="Gene3D" id="3.30.390.30">
    <property type="match status" value="1"/>
</dbReference>
<evidence type="ECO:0000256" key="1">
    <source>
        <dbReference type="ARBA" id="ARBA00001974"/>
    </source>
</evidence>
<dbReference type="EMBL" id="HBIN01005536">
    <property type="protein sequence ID" value="CAE0433678.1"/>
    <property type="molecule type" value="Transcribed_RNA"/>
</dbReference>
<keyword evidence="4 9" id="KW-0274">FAD</keyword>
<sequence length="636" mass="69732">MAESTELGSITRYLVGKVTSKDRKYHLQTFKNCFIGSEAVTEMVDSGLVPSRDEAVQLGKEMLKEGLLKHVTDDNDFEDERLFYRFTMLETPRGHIEGHVSWADFKDTNATTKVSFSGNIDNGEREMDEEVSPLDEHNIKLLDLVKPKSWVDPVPLDKYNLVVIGAGAGGLISAIQSAGLQGKVALIEKHLLGGDCLNVGCVPSKALIRCARAVKEMKNAEEFGIEIEGKANVNFGRIMERMRRLRAKIAPADSAKRYTGLGVNVFQGHARFTSKNTVEVNGKRLKFAKCIIATGARAFVPPIPGLKEVPYLTNSSLFNLTELPEVFGVIGSGPIGVEMAQCFARFGSKVVLFDLMEKILPREDPDAASIIQSALEEDGVEFRFKSMISKVDYDTESKKITMTFTQDGGSAQTITLDQLLVSAGRAPNVEELDLEKAGVEYKTKGFRGLVVKDTLQTTNPKIYGVGDVCLPYQFTHMADASAKIAFRNSMFPVVSEKVSKLIIPWCTYTSPEISHVGAYEKELDEKDIKYEVWIASLEHNDRAILEGDNDGFVKLISKAGTDTILGATIVAENAGDMISEVSVAMQAGMGLKALSTVIHPYPTQADAIRIAAGGFNKTRLTPGTKRLLKTIISLRN</sequence>
<keyword evidence="3 9" id="KW-0285">Flavoprotein</keyword>
<evidence type="ECO:0000256" key="4">
    <source>
        <dbReference type="ARBA" id="ARBA00022827"/>
    </source>
</evidence>
<dbReference type="InterPro" id="IPR016156">
    <property type="entry name" value="FAD/NAD-linked_Rdtase_dimer_sf"/>
</dbReference>
<keyword evidence="8 9" id="KW-0676">Redox-active center</keyword>
<keyword evidence="5" id="KW-0521">NADP</keyword>
<dbReference type="PRINTS" id="PR00411">
    <property type="entry name" value="PNDRDTASEI"/>
</dbReference>
<dbReference type="GO" id="GO:0035556">
    <property type="term" value="P:intracellular signal transduction"/>
    <property type="evidence" value="ECO:0007669"/>
    <property type="project" value="InterPro"/>
</dbReference>
<dbReference type="PROSITE" id="PS00076">
    <property type="entry name" value="PYRIDINE_REDOX_1"/>
    <property type="match status" value="1"/>
</dbReference>
<evidence type="ECO:0000256" key="7">
    <source>
        <dbReference type="ARBA" id="ARBA00023157"/>
    </source>
</evidence>